<evidence type="ECO:0000313" key="3">
    <source>
        <dbReference type="Proteomes" id="UP000051373"/>
    </source>
</evidence>
<dbReference type="Pfam" id="PF13860">
    <property type="entry name" value="FlgD_ig"/>
    <property type="match status" value="1"/>
</dbReference>
<feature type="domain" description="FlgD/Vpr Ig-like" evidence="1">
    <location>
        <begin position="662"/>
        <end position="724"/>
    </location>
</feature>
<protein>
    <recommendedName>
        <fullName evidence="1">FlgD/Vpr Ig-like domain-containing protein</fullName>
    </recommendedName>
</protein>
<dbReference type="InterPro" id="IPR011044">
    <property type="entry name" value="Quino_amine_DH_bsu"/>
</dbReference>
<evidence type="ECO:0000259" key="1">
    <source>
        <dbReference type="Pfam" id="PF13860"/>
    </source>
</evidence>
<dbReference type="EMBL" id="LJUJ01000008">
    <property type="protein sequence ID" value="KPK63837.1"/>
    <property type="molecule type" value="Genomic_DNA"/>
</dbReference>
<dbReference type="Proteomes" id="UP000051373">
    <property type="component" value="Unassembled WGS sequence"/>
</dbReference>
<proteinExistence type="predicted"/>
<sequence length="746" mass="83254">MGIILFLLISNNVAFEHLPSPFIAEEFMDVKRVDSLLYFVTERGLEIFSWHSGNPQRISRYATEGWAEGVYVVGDYAYIADHYNGLCIVSVSDPATPALIGNCDTPGKALDVVVSNTYAYLADQENGLVIVDVSNPSVPYLAGQCSGIGHTYAVTLADTLVYTGVCNSALKIIDVSDPAYPHVVGQFPPGEFVYGIDACIDDTLAYINCGFWSGAIIHFAVVNVKEPTNPLYVAGLAIPATNRGLEKVGNSIYTNTQDHGIHIIDVTEPTAPFVTGCYDETRWFGVGFMADDTLLLATHFLEGFSIADIRDRQKPVTLYKHENIVWETMAFDDDHDYSYFSGNIEENDQFWHSVLKIADVSDPSIPVVCGELYSTGRCYLYRGSADYPYIVYTIQRHDSSFIAVTDVSDPYTPELTRFVEGNGVLELCSTYLYCLDGRKLKIADIDHPSFWVDSLVIPADGYDICIMDTLAYVTVRDSLLILSLLSGNQLGYCYHGRPRAIRISTDFPYLAVPYTPFPGSSFGFLLFDVSNPVSPSLLFDTLIYEEPIDSIALYTVACEIKDTLLFFCRTGYGFDIWNISNPDSIYRIANQETPYCALSVHLKDDVVFVEDMRSIELYRAIGLGIEESSFTETRMKESSFEAMPNPFMAETKIKYCLLERAYELEDRCVSVELKIYDVSGRVVRDFLLPVSSLQLSVSVTWDGTDDCGNRLPQGVYFIKLETERGACREKVVLLRLSFGPGRYGLD</sequence>
<dbReference type="STRING" id="1703779.AMJ83_05140"/>
<organism evidence="2 3">
    <name type="scientific">candidate division WOR_3 bacterium SM23_42</name>
    <dbReference type="NCBI Taxonomy" id="1703779"/>
    <lineage>
        <taxon>Bacteria</taxon>
        <taxon>Bacteria division WOR-3</taxon>
    </lineage>
</organism>
<accession>A0A0S8FW10</accession>
<gene>
    <name evidence="2" type="ORF">AMJ83_05140</name>
</gene>
<evidence type="ECO:0000313" key="2">
    <source>
        <dbReference type="EMBL" id="KPK63837.1"/>
    </source>
</evidence>
<name>A0A0S8FW10_UNCW3</name>
<reference evidence="2 3" key="1">
    <citation type="journal article" date="2015" name="Microbiome">
        <title>Genomic resolution of linkages in carbon, nitrogen, and sulfur cycling among widespread estuary sediment bacteria.</title>
        <authorList>
            <person name="Baker B.J."/>
            <person name="Lazar C.S."/>
            <person name="Teske A.P."/>
            <person name="Dick G.J."/>
        </authorList>
    </citation>
    <scope>NUCLEOTIDE SEQUENCE [LARGE SCALE GENOMIC DNA]</scope>
    <source>
        <strain evidence="2">SM23_42</strain>
    </source>
</reference>
<dbReference type="Pfam" id="PF08309">
    <property type="entry name" value="LVIVD"/>
    <property type="match status" value="4"/>
</dbReference>
<dbReference type="InterPro" id="IPR025965">
    <property type="entry name" value="FlgD/Vpr_Ig-like"/>
</dbReference>
<dbReference type="AlphaFoldDB" id="A0A0S8FW10"/>
<dbReference type="SUPFAM" id="SSF50969">
    <property type="entry name" value="YVTN repeat-like/Quinoprotein amine dehydrogenase"/>
    <property type="match status" value="2"/>
</dbReference>
<dbReference type="InterPro" id="IPR013211">
    <property type="entry name" value="LVIVD"/>
</dbReference>
<comment type="caution">
    <text evidence="2">The sequence shown here is derived from an EMBL/GenBank/DDBJ whole genome shotgun (WGS) entry which is preliminary data.</text>
</comment>
<dbReference type="Gene3D" id="2.60.40.4070">
    <property type="match status" value="1"/>
</dbReference>